<organism evidence="1 2">
    <name type="scientific">Friedmanniomyces endolithicus</name>
    <dbReference type="NCBI Taxonomy" id="329885"/>
    <lineage>
        <taxon>Eukaryota</taxon>
        <taxon>Fungi</taxon>
        <taxon>Dikarya</taxon>
        <taxon>Ascomycota</taxon>
        <taxon>Pezizomycotina</taxon>
        <taxon>Dothideomycetes</taxon>
        <taxon>Dothideomycetidae</taxon>
        <taxon>Mycosphaerellales</taxon>
        <taxon>Teratosphaeriaceae</taxon>
        <taxon>Friedmanniomyces</taxon>
    </lineage>
</organism>
<name>A0A4U0VA82_9PEZI</name>
<gene>
    <name evidence="1" type="ORF">B0A54_03513</name>
</gene>
<evidence type="ECO:0000313" key="1">
    <source>
        <dbReference type="EMBL" id="TKA45828.1"/>
    </source>
</evidence>
<reference evidence="1 2" key="1">
    <citation type="submission" date="2017-03" db="EMBL/GenBank/DDBJ databases">
        <title>Genomes of endolithic fungi from Antarctica.</title>
        <authorList>
            <person name="Coleine C."/>
            <person name="Masonjones S."/>
            <person name="Stajich J.E."/>
        </authorList>
    </citation>
    <scope>NUCLEOTIDE SEQUENCE [LARGE SCALE GENOMIC DNA]</scope>
    <source>
        <strain evidence="1 2">CCFEE 5311</strain>
    </source>
</reference>
<dbReference type="EMBL" id="NAJP01000010">
    <property type="protein sequence ID" value="TKA45828.1"/>
    <property type="molecule type" value="Genomic_DNA"/>
</dbReference>
<dbReference type="Proteomes" id="UP000310066">
    <property type="component" value="Unassembled WGS sequence"/>
</dbReference>
<accession>A0A4U0VA82</accession>
<proteinExistence type="predicted"/>
<dbReference type="AlphaFoldDB" id="A0A4U0VA82"/>
<protein>
    <submittedName>
        <fullName evidence="1">Uncharacterized protein</fullName>
    </submittedName>
</protein>
<evidence type="ECO:0000313" key="2">
    <source>
        <dbReference type="Proteomes" id="UP000310066"/>
    </source>
</evidence>
<sequence length="80" mass="9110">MGAPLIIGRFNGETRKMRARLQDHQVGHHLDPVELQQMPLRAPLVHLRVRQMQDQDLSAMHGEGMNLDRSYGADIAQRTV</sequence>
<comment type="caution">
    <text evidence="1">The sequence shown here is derived from an EMBL/GenBank/DDBJ whole genome shotgun (WGS) entry which is preliminary data.</text>
</comment>